<evidence type="ECO:0000256" key="10">
    <source>
        <dbReference type="ARBA" id="ARBA00022729"/>
    </source>
</evidence>
<keyword evidence="11" id="KW-0677">Repeat</keyword>
<comment type="catalytic activity">
    <reaction evidence="1 19">
        <text>[protein]-peptidylproline (omega=180) = [protein]-peptidylproline (omega=0)</text>
        <dbReference type="Rhea" id="RHEA:16237"/>
        <dbReference type="Rhea" id="RHEA-COMP:10747"/>
        <dbReference type="Rhea" id="RHEA-COMP:10748"/>
        <dbReference type="ChEBI" id="CHEBI:83833"/>
        <dbReference type="ChEBI" id="CHEBI:83834"/>
        <dbReference type="EC" id="5.2.1.8"/>
    </reaction>
</comment>
<keyword evidence="10" id="KW-0732">Signal</keyword>
<dbReference type="Pfam" id="PF13181">
    <property type="entry name" value="TPR_8"/>
    <property type="match status" value="1"/>
</dbReference>
<evidence type="ECO:0000313" key="24">
    <source>
        <dbReference type="Proteomes" id="UP001214638"/>
    </source>
</evidence>
<dbReference type="Pfam" id="PF00254">
    <property type="entry name" value="FKBP_C"/>
    <property type="match status" value="1"/>
</dbReference>
<evidence type="ECO:0000256" key="7">
    <source>
        <dbReference type="ARBA" id="ARBA00022490"/>
    </source>
</evidence>
<dbReference type="InterPro" id="IPR019734">
    <property type="entry name" value="TPR_rpt"/>
</dbReference>
<dbReference type="InterPro" id="IPR001179">
    <property type="entry name" value="PPIase_FKBP_dom"/>
</dbReference>
<keyword evidence="17 19" id="KW-0413">Isomerase</keyword>
<reference evidence="23" key="1">
    <citation type="journal article" date="2023" name="Nat. Microbiol.">
        <title>Babesia duncani multi-omics identifies virulence factors and drug targets.</title>
        <authorList>
            <person name="Singh P."/>
            <person name="Lonardi S."/>
            <person name="Liang Q."/>
            <person name="Vydyam P."/>
            <person name="Khabirova E."/>
            <person name="Fang T."/>
            <person name="Gihaz S."/>
            <person name="Thekkiniath J."/>
            <person name="Munshi M."/>
            <person name="Abel S."/>
            <person name="Ciampossin L."/>
            <person name="Batugedara G."/>
            <person name="Gupta M."/>
            <person name="Lu X.M."/>
            <person name="Lenz T."/>
            <person name="Chakravarty S."/>
            <person name="Cornillot E."/>
            <person name="Hu Y."/>
            <person name="Ma W."/>
            <person name="Gonzalez L.M."/>
            <person name="Sanchez S."/>
            <person name="Estrada K."/>
            <person name="Sanchez-Flores A."/>
            <person name="Montero E."/>
            <person name="Harb O.S."/>
            <person name="Le Roch K.G."/>
            <person name="Mamoun C.B."/>
        </authorList>
    </citation>
    <scope>NUCLEOTIDE SEQUENCE</scope>
    <source>
        <strain evidence="23">WA1</strain>
    </source>
</reference>
<dbReference type="Gene3D" id="2.40.100.10">
    <property type="entry name" value="Cyclophilin-like"/>
    <property type="match status" value="1"/>
</dbReference>
<evidence type="ECO:0000256" key="3">
    <source>
        <dbReference type="ARBA" id="ARBA00004173"/>
    </source>
</evidence>
<dbReference type="InterPro" id="IPR011990">
    <property type="entry name" value="TPR-like_helical_dom_sf"/>
</dbReference>
<dbReference type="GO" id="GO:0005634">
    <property type="term" value="C:nucleus"/>
    <property type="evidence" value="ECO:0007669"/>
    <property type="project" value="UniProtKB-SubCell"/>
</dbReference>
<evidence type="ECO:0000256" key="19">
    <source>
        <dbReference type="PROSITE-ProRule" id="PRU00277"/>
    </source>
</evidence>
<name>A0AAD9UQ55_9APIC</name>
<dbReference type="SUPFAM" id="SSF50891">
    <property type="entry name" value="Cyclophilin-like"/>
    <property type="match status" value="1"/>
</dbReference>
<dbReference type="InterPro" id="IPR046357">
    <property type="entry name" value="PPIase_dom_sf"/>
</dbReference>
<dbReference type="EMBL" id="JALLKP010000001">
    <property type="protein sequence ID" value="KAK2197813.1"/>
    <property type="molecule type" value="Genomic_DNA"/>
</dbReference>
<evidence type="ECO:0000256" key="15">
    <source>
        <dbReference type="ARBA" id="ARBA00023128"/>
    </source>
</evidence>
<keyword evidence="12 20" id="KW-0802">TPR repeat</keyword>
<dbReference type="PROSITE" id="PS00170">
    <property type="entry name" value="CSA_PPIASE_1"/>
    <property type="match status" value="1"/>
</dbReference>
<dbReference type="InterPro" id="IPR029000">
    <property type="entry name" value="Cyclophilin-like_dom_sf"/>
</dbReference>
<dbReference type="PANTHER" id="PTHR46512:SF9">
    <property type="entry name" value="PEPTIDYLPROLYL ISOMERASE"/>
    <property type="match status" value="1"/>
</dbReference>
<keyword evidence="15" id="KW-0496">Mitochondrion</keyword>
<evidence type="ECO:0000256" key="1">
    <source>
        <dbReference type="ARBA" id="ARBA00000971"/>
    </source>
</evidence>
<evidence type="ECO:0000256" key="16">
    <source>
        <dbReference type="ARBA" id="ARBA00023212"/>
    </source>
</evidence>
<protein>
    <recommendedName>
        <fullName evidence="19">peptidylprolyl isomerase</fullName>
        <ecNumber evidence="19">5.2.1.8</ecNumber>
    </recommendedName>
</protein>
<dbReference type="AlphaFoldDB" id="A0AAD9UQ55"/>
<keyword evidence="24" id="KW-1185">Reference proteome</keyword>
<comment type="subcellular location">
    <subcellularLocation>
        <location evidence="4">Cytoplasm</location>
        <location evidence="4">Cytoskeleton</location>
    </subcellularLocation>
    <subcellularLocation>
        <location evidence="5">Cytoplasm</location>
        <location evidence="5">Cytosol</location>
    </subcellularLocation>
    <subcellularLocation>
        <location evidence="3">Mitochondrion</location>
    </subcellularLocation>
    <subcellularLocation>
        <location evidence="2">Nucleus</location>
    </subcellularLocation>
</comment>
<dbReference type="PANTHER" id="PTHR46512">
    <property type="entry name" value="PEPTIDYLPROLYL ISOMERASE"/>
    <property type="match status" value="1"/>
</dbReference>
<sequence length="462" mass="51254">MTESVDLTGDGGVLKTIIKPSKFFEQPEQGHEVEVHYTGKLDTGFVFDSSHKRQTTFKFVLGDGNVIKGWEVGVAAMNIGETALLVIKPEYGYGAAGSGSTIPPNATLHFEIELINSRIKPKQKWEMSMDEKIQAAADAKVEGNAKFSQERILAAITYYEDGISYLSTRDEWPEDAIKASNVTKLQCHLNLANCYIKTEDFANAETHATEALNIDPVNIKGLYRRGLARVKQGDFKEAIDDLSKLIKIEPTNAAGVSQLKLAKEKYTIFKQRERNVFGSVFKKMNLYDEKSGIRNLDTLPRVFLDISITGHVDVNRLVIALFEDTVPKTVENFKSLCDENAKLTFKGNKFHRLIKGFMIQGGDITNGDGTGGACIYGDQFDDEGFKDSHSERGLLSMANCGPNTNNSQFFITFVPTKHLDGKHVVFGKIVEGMEFLDILENLSTGENDRPEADVTIEHCGTL</sequence>
<evidence type="ECO:0000256" key="17">
    <source>
        <dbReference type="ARBA" id="ARBA00023235"/>
    </source>
</evidence>
<evidence type="ECO:0000256" key="9">
    <source>
        <dbReference type="ARBA" id="ARBA00022701"/>
    </source>
</evidence>
<dbReference type="Proteomes" id="UP001214638">
    <property type="component" value="Unassembled WGS sequence"/>
</dbReference>
<dbReference type="PROSITE" id="PS50059">
    <property type="entry name" value="FKBP_PPIASE"/>
    <property type="match status" value="1"/>
</dbReference>
<feature type="repeat" description="TPR" evidence="20">
    <location>
        <begin position="219"/>
        <end position="252"/>
    </location>
</feature>
<dbReference type="PROSITE" id="PS50005">
    <property type="entry name" value="TPR"/>
    <property type="match status" value="2"/>
</dbReference>
<dbReference type="FunFam" id="3.10.50.40:FF:000006">
    <property type="entry name" value="Peptidyl-prolyl cis-trans isomerase"/>
    <property type="match status" value="1"/>
</dbReference>
<dbReference type="EC" id="5.2.1.8" evidence="19"/>
<evidence type="ECO:0000256" key="5">
    <source>
        <dbReference type="ARBA" id="ARBA00004514"/>
    </source>
</evidence>
<evidence type="ECO:0000259" key="22">
    <source>
        <dbReference type="PROSITE" id="PS50072"/>
    </source>
</evidence>
<dbReference type="GeneID" id="94335114"/>
<keyword evidence="6" id="KW-0488">Methylation</keyword>
<feature type="domain" description="PPIase FKBP-type" evidence="21">
    <location>
        <begin position="30"/>
        <end position="118"/>
    </location>
</feature>
<evidence type="ECO:0000259" key="21">
    <source>
        <dbReference type="PROSITE" id="PS50059"/>
    </source>
</evidence>
<dbReference type="Pfam" id="PF00160">
    <property type="entry name" value="Pro_isomerase"/>
    <property type="match status" value="1"/>
</dbReference>
<dbReference type="Pfam" id="PF07719">
    <property type="entry name" value="TPR_2"/>
    <property type="match status" value="1"/>
</dbReference>
<comment type="caution">
    <text evidence="23">The sequence shown here is derived from an EMBL/GenBank/DDBJ whole genome shotgun (WGS) entry which is preliminary data.</text>
</comment>
<keyword evidence="8" id="KW-0597">Phosphoprotein</keyword>
<accession>A0AAD9UQ55</accession>
<dbReference type="InterPro" id="IPR013105">
    <property type="entry name" value="TPR_2"/>
</dbReference>
<dbReference type="GO" id="GO:0005874">
    <property type="term" value="C:microtubule"/>
    <property type="evidence" value="ECO:0007669"/>
    <property type="project" value="UniProtKB-KW"/>
</dbReference>
<feature type="repeat" description="TPR" evidence="20">
    <location>
        <begin position="185"/>
        <end position="218"/>
    </location>
</feature>
<dbReference type="GO" id="GO:0005829">
    <property type="term" value="C:cytosol"/>
    <property type="evidence" value="ECO:0007669"/>
    <property type="project" value="UniProtKB-SubCell"/>
</dbReference>
<keyword evidence="9" id="KW-0493">Microtubule</keyword>
<keyword evidence="16" id="KW-0206">Cytoskeleton</keyword>
<dbReference type="SMART" id="SM00028">
    <property type="entry name" value="TPR"/>
    <property type="match status" value="2"/>
</dbReference>
<dbReference type="SUPFAM" id="SSF54534">
    <property type="entry name" value="FKBP-like"/>
    <property type="match status" value="1"/>
</dbReference>
<evidence type="ECO:0000256" key="12">
    <source>
        <dbReference type="ARBA" id="ARBA00022803"/>
    </source>
</evidence>
<evidence type="ECO:0000256" key="6">
    <source>
        <dbReference type="ARBA" id="ARBA00022481"/>
    </source>
</evidence>
<dbReference type="SUPFAM" id="SSF48452">
    <property type="entry name" value="TPR-like"/>
    <property type="match status" value="1"/>
</dbReference>
<gene>
    <name evidence="23" type="ORF">BdWA1_000816</name>
</gene>
<evidence type="ECO:0000256" key="4">
    <source>
        <dbReference type="ARBA" id="ARBA00004245"/>
    </source>
</evidence>
<feature type="domain" description="PPIase cyclophilin-type" evidence="22">
    <location>
        <begin position="309"/>
        <end position="461"/>
    </location>
</feature>
<dbReference type="GO" id="GO:0006457">
    <property type="term" value="P:protein folding"/>
    <property type="evidence" value="ECO:0007669"/>
    <property type="project" value="InterPro"/>
</dbReference>
<organism evidence="23 24">
    <name type="scientific">Babesia duncani</name>
    <dbReference type="NCBI Taxonomy" id="323732"/>
    <lineage>
        <taxon>Eukaryota</taxon>
        <taxon>Sar</taxon>
        <taxon>Alveolata</taxon>
        <taxon>Apicomplexa</taxon>
        <taxon>Aconoidasida</taxon>
        <taxon>Piroplasmida</taxon>
        <taxon>Babesiidae</taxon>
        <taxon>Babesia</taxon>
    </lineage>
</organism>
<keyword evidence="7" id="KW-0963">Cytoplasm</keyword>
<dbReference type="RefSeq" id="XP_067804655.1">
    <property type="nucleotide sequence ID" value="XM_067945864.1"/>
</dbReference>
<dbReference type="Gene3D" id="1.25.40.10">
    <property type="entry name" value="Tetratricopeptide repeat domain"/>
    <property type="match status" value="1"/>
</dbReference>
<dbReference type="InterPro" id="IPR050754">
    <property type="entry name" value="FKBP4/5/8-like"/>
</dbReference>
<evidence type="ECO:0000256" key="14">
    <source>
        <dbReference type="ARBA" id="ARBA00023110"/>
    </source>
</evidence>
<dbReference type="FunFam" id="2.40.100.10:FF:000019">
    <property type="entry name" value="Peptidyl-prolyl cis-trans isomerase"/>
    <property type="match status" value="1"/>
</dbReference>
<evidence type="ECO:0000256" key="20">
    <source>
        <dbReference type="PROSITE-ProRule" id="PRU00339"/>
    </source>
</evidence>
<proteinExistence type="predicted"/>
<evidence type="ECO:0000256" key="18">
    <source>
        <dbReference type="ARBA" id="ARBA00023242"/>
    </source>
</evidence>
<keyword evidence="14 19" id="KW-0697">Rotamase</keyword>
<dbReference type="KEGG" id="bdw:94335114"/>
<keyword evidence="13" id="KW-0007">Acetylation</keyword>
<dbReference type="PRINTS" id="PR00153">
    <property type="entry name" value="CSAPPISMRASE"/>
</dbReference>
<keyword evidence="18" id="KW-0539">Nucleus</keyword>
<dbReference type="GO" id="GO:0005739">
    <property type="term" value="C:mitochondrion"/>
    <property type="evidence" value="ECO:0007669"/>
    <property type="project" value="UniProtKB-SubCell"/>
</dbReference>
<dbReference type="Gene3D" id="3.10.50.40">
    <property type="match status" value="1"/>
</dbReference>
<evidence type="ECO:0000256" key="2">
    <source>
        <dbReference type="ARBA" id="ARBA00004123"/>
    </source>
</evidence>
<dbReference type="GO" id="GO:0003755">
    <property type="term" value="F:peptidyl-prolyl cis-trans isomerase activity"/>
    <property type="evidence" value="ECO:0007669"/>
    <property type="project" value="UniProtKB-KW"/>
</dbReference>
<dbReference type="InterPro" id="IPR020892">
    <property type="entry name" value="Cyclophilin-type_PPIase_CS"/>
</dbReference>
<evidence type="ECO:0000256" key="11">
    <source>
        <dbReference type="ARBA" id="ARBA00022737"/>
    </source>
</evidence>
<dbReference type="InterPro" id="IPR002130">
    <property type="entry name" value="Cyclophilin-type_PPIase_dom"/>
</dbReference>
<evidence type="ECO:0000256" key="8">
    <source>
        <dbReference type="ARBA" id="ARBA00022553"/>
    </source>
</evidence>
<evidence type="ECO:0000256" key="13">
    <source>
        <dbReference type="ARBA" id="ARBA00022990"/>
    </source>
</evidence>
<evidence type="ECO:0000313" key="23">
    <source>
        <dbReference type="EMBL" id="KAK2197813.1"/>
    </source>
</evidence>
<dbReference type="PROSITE" id="PS50072">
    <property type="entry name" value="CSA_PPIASE_2"/>
    <property type="match status" value="1"/>
</dbReference>